<feature type="domain" description="MDMPI C-terminal" evidence="1">
    <location>
        <begin position="156"/>
        <end position="243"/>
    </location>
</feature>
<evidence type="ECO:0000313" key="3">
    <source>
        <dbReference type="EMBL" id="MCG5444221.1"/>
    </source>
</evidence>
<dbReference type="GO" id="GO:0016853">
    <property type="term" value="F:isomerase activity"/>
    <property type="evidence" value="ECO:0007669"/>
    <property type="project" value="UniProtKB-KW"/>
</dbReference>
<accession>A0ABS9N2S0</accession>
<sequence>MQNIVDFPEVLRLIDDRSAAFRAAIASAPDLDVQVPTCPDWTLRELAQHLGDGRRRQAAIIAAGPDAEPPARTDPKGALTAPRDREALDAWLAESTALMLDAMREAGSDRGCWTWWGRSQAPQTSGAVARHQIQELAVHTYDAQLTQGAAQPLPTDVAVEGVDEFLTTVAATTVPWPFKPATIDLHTIEGRSWRLTLNADGVRCDDLAADAEPGDMAMRGAASEMVLYFYQRVPLDGLETTGDIQPMEQLAEWDPNAY</sequence>
<dbReference type="InterPro" id="IPR034660">
    <property type="entry name" value="DinB/YfiT-like"/>
</dbReference>
<dbReference type="PANTHER" id="PTHR40758:SF1">
    <property type="entry name" value="CONSERVED PROTEIN"/>
    <property type="match status" value="1"/>
</dbReference>
<dbReference type="InterPro" id="IPR010872">
    <property type="entry name" value="MDMPI_C-term_domain"/>
</dbReference>
<gene>
    <name evidence="3" type="ORF">NIE79_002366</name>
</gene>
<evidence type="ECO:0000259" key="1">
    <source>
        <dbReference type="Pfam" id="PF07398"/>
    </source>
</evidence>
<dbReference type="EMBL" id="JAKKFD010000023">
    <property type="protein sequence ID" value="MCG5444221.1"/>
    <property type="molecule type" value="Genomic_DNA"/>
</dbReference>
<dbReference type="InterPro" id="IPR024344">
    <property type="entry name" value="MDMPI_metal-binding"/>
</dbReference>
<dbReference type="InterPro" id="IPR017517">
    <property type="entry name" value="Maleyloyr_isom"/>
</dbReference>
<dbReference type="NCBIfam" id="TIGR03083">
    <property type="entry name" value="maleylpyruvate isomerase family mycothiol-dependent enzyme"/>
    <property type="match status" value="1"/>
</dbReference>
<organism evidence="3 4">
    <name type="scientific">Micromonospora trifolii</name>
    <dbReference type="NCBI Taxonomy" id="2911208"/>
    <lineage>
        <taxon>Bacteria</taxon>
        <taxon>Bacillati</taxon>
        <taxon>Actinomycetota</taxon>
        <taxon>Actinomycetes</taxon>
        <taxon>Micromonosporales</taxon>
        <taxon>Micromonosporaceae</taxon>
        <taxon>Micromonospora</taxon>
    </lineage>
</organism>
<dbReference type="PANTHER" id="PTHR40758">
    <property type="entry name" value="CONSERVED PROTEIN"/>
    <property type="match status" value="1"/>
</dbReference>
<comment type="caution">
    <text evidence="3">The sequence shown here is derived from an EMBL/GenBank/DDBJ whole genome shotgun (WGS) entry which is preliminary data.</text>
</comment>
<dbReference type="Pfam" id="PF11716">
    <property type="entry name" value="MDMPI_N"/>
    <property type="match status" value="1"/>
</dbReference>
<reference evidence="3 4" key="1">
    <citation type="submission" date="2022-01" db="EMBL/GenBank/DDBJ databases">
        <authorList>
            <person name="Riesco R."/>
            <person name="Trujillo M.E."/>
        </authorList>
    </citation>
    <scope>NUCLEOTIDE SEQUENCE [LARGE SCALE GENOMIC DNA]</scope>
    <source>
        <strain evidence="3 4">NIE79</strain>
    </source>
</reference>
<dbReference type="Pfam" id="PF07398">
    <property type="entry name" value="MDMPI_C"/>
    <property type="match status" value="1"/>
</dbReference>
<keyword evidence="4" id="KW-1185">Reference proteome</keyword>
<dbReference type="Gene3D" id="1.20.120.450">
    <property type="entry name" value="dinb family like domain"/>
    <property type="match status" value="1"/>
</dbReference>
<protein>
    <submittedName>
        <fullName evidence="3">Maleylpyruvate isomerase family mycothiol-dependent enzyme</fullName>
    </submittedName>
</protein>
<dbReference type="Proteomes" id="UP001201629">
    <property type="component" value="Unassembled WGS sequence"/>
</dbReference>
<feature type="domain" description="Mycothiol-dependent maleylpyruvate isomerase metal-binding" evidence="2">
    <location>
        <begin position="11"/>
        <end position="144"/>
    </location>
</feature>
<keyword evidence="3" id="KW-0413">Isomerase</keyword>
<name>A0ABS9N2S0_9ACTN</name>
<evidence type="ECO:0000313" key="4">
    <source>
        <dbReference type="Proteomes" id="UP001201629"/>
    </source>
</evidence>
<proteinExistence type="predicted"/>
<dbReference type="SUPFAM" id="SSF109854">
    <property type="entry name" value="DinB/YfiT-like putative metalloenzymes"/>
    <property type="match status" value="1"/>
</dbReference>
<evidence type="ECO:0000259" key="2">
    <source>
        <dbReference type="Pfam" id="PF11716"/>
    </source>
</evidence>
<dbReference type="RefSeq" id="WP_238679375.1">
    <property type="nucleotide sequence ID" value="NZ_JAKKFD010000023.1"/>
</dbReference>